<accession>A0A2H1IEU9</accession>
<dbReference type="CDD" id="cd00569">
    <property type="entry name" value="HTH_Hin_like"/>
    <property type="match status" value="1"/>
</dbReference>
<dbReference type="SUPFAM" id="SSF46689">
    <property type="entry name" value="Homeodomain-like"/>
    <property type="match status" value="1"/>
</dbReference>
<evidence type="ECO:0000259" key="1">
    <source>
        <dbReference type="Pfam" id="PF02796"/>
    </source>
</evidence>
<feature type="domain" description="Resolvase HTH" evidence="1">
    <location>
        <begin position="26"/>
        <end position="65"/>
    </location>
</feature>
<proteinExistence type="predicted"/>
<evidence type="ECO:0000313" key="3">
    <source>
        <dbReference type="Proteomes" id="UP000234300"/>
    </source>
</evidence>
<reference evidence="2 3" key="1">
    <citation type="submission" date="2017-03" db="EMBL/GenBank/DDBJ databases">
        <authorList>
            <person name="Afonso C.L."/>
            <person name="Miller P.J."/>
            <person name="Scott M.A."/>
            <person name="Spackman E."/>
            <person name="Goraichik I."/>
            <person name="Dimitrov K.M."/>
            <person name="Suarez D.L."/>
            <person name="Swayne D.E."/>
        </authorList>
    </citation>
    <scope>NUCLEOTIDE SEQUENCE [LARGE SCALE GENOMIC DNA]</scope>
    <source>
        <strain evidence="3">8(6)</strain>
    </source>
</reference>
<dbReference type="InterPro" id="IPR006120">
    <property type="entry name" value="Resolvase_HTH_dom"/>
</dbReference>
<dbReference type="Gene3D" id="1.10.10.60">
    <property type="entry name" value="Homeodomain-like"/>
    <property type="match status" value="1"/>
</dbReference>
<dbReference type="AlphaFoldDB" id="A0A2H1IEU9"/>
<protein>
    <submittedName>
        <fullName evidence="2">Helix-turn-helix domain of resolvase</fullName>
    </submittedName>
</protein>
<dbReference type="Pfam" id="PF02796">
    <property type="entry name" value="HTH_7"/>
    <property type="match status" value="1"/>
</dbReference>
<dbReference type="InterPro" id="IPR009057">
    <property type="entry name" value="Homeodomain-like_sf"/>
</dbReference>
<evidence type="ECO:0000313" key="2">
    <source>
        <dbReference type="EMBL" id="SMX73727.1"/>
    </source>
</evidence>
<sequence>MELEIKRERITDSVRKRREAGLDLGGRPRRITDSQIRNAVRLVESGEPAAAVARDLGMSRATFYRRSRALTQ</sequence>
<dbReference type="EMBL" id="FXZI01000001">
    <property type="protein sequence ID" value="SMX73727.1"/>
    <property type="molecule type" value="Genomic_DNA"/>
</dbReference>
<gene>
    <name evidence="2" type="ORF">BAURA86_00569</name>
</gene>
<dbReference type="Proteomes" id="UP000234300">
    <property type="component" value="Unassembled WGS sequence"/>
</dbReference>
<dbReference type="GO" id="GO:0003677">
    <property type="term" value="F:DNA binding"/>
    <property type="evidence" value="ECO:0007669"/>
    <property type="project" value="InterPro"/>
</dbReference>
<name>A0A2H1IEU9_BREAU</name>
<organism evidence="2 3">
    <name type="scientific">Brevibacterium aurantiacum</name>
    <dbReference type="NCBI Taxonomy" id="273384"/>
    <lineage>
        <taxon>Bacteria</taxon>
        <taxon>Bacillati</taxon>
        <taxon>Actinomycetota</taxon>
        <taxon>Actinomycetes</taxon>
        <taxon>Micrococcales</taxon>
        <taxon>Brevibacteriaceae</taxon>
        <taxon>Brevibacterium</taxon>
    </lineage>
</organism>
<dbReference type="GO" id="GO:0000150">
    <property type="term" value="F:DNA strand exchange activity"/>
    <property type="evidence" value="ECO:0007669"/>
    <property type="project" value="InterPro"/>
</dbReference>